<protein>
    <submittedName>
        <fullName evidence="1">Rrf2 family transcriptional regulator</fullName>
    </submittedName>
</protein>
<dbReference type="InterPro" id="IPR000944">
    <property type="entry name" value="Tscrpt_reg_Rrf2"/>
</dbReference>
<dbReference type="InterPro" id="IPR036390">
    <property type="entry name" value="WH_DNA-bd_sf"/>
</dbReference>
<dbReference type="SUPFAM" id="SSF46785">
    <property type="entry name" value="Winged helix' DNA-binding domain"/>
    <property type="match status" value="1"/>
</dbReference>
<dbReference type="PANTHER" id="PTHR33221">
    <property type="entry name" value="WINGED HELIX-TURN-HELIX TRANSCRIPTIONAL REGULATOR, RRF2 FAMILY"/>
    <property type="match status" value="1"/>
</dbReference>
<dbReference type="Pfam" id="PF02082">
    <property type="entry name" value="Rrf2"/>
    <property type="match status" value="1"/>
</dbReference>
<dbReference type="PROSITE" id="PS51197">
    <property type="entry name" value="HTH_RRF2_2"/>
    <property type="match status" value="1"/>
</dbReference>
<dbReference type="Proteomes" id="UP000323930">
    <property type="component" value="Unassembled WGS sequence"/>
</dbReference>
<dbReference type="OrthoDB" id="9808360at2"/>
<dbReference type="GO" id="GO:0003700">
    <property type="term" value="F:DNA-binding transcription factor activity"/>
    <property type="evidence" value="ECO:0007669"/>
    <property type="project" value="TreeGrafter"/>
</dbReference>
<keyword evidence="2" id="KW-1185">Reference proteome</keyword>
<comment type="caution">
    <text evidence="1">The sequence shown here is derived from an EMBL/GenBank/DDBJ whole genome shotgun (WGS) entry which is preliminary data.</text>
</comment>
<name>A0A5D0IL94_9FLAO</name>
<dbReference type="EMBL" id="VSDQ01000409">
    <property type="protein sequence ID" value="TYA84334.1"/>
    <property type="molecule type" value="Genomic_DNA"/>
</dbReference>
<dbReference type="RefSeq" id="WP_148540832.1">
    <property type="nucleotide sequence ID" value="NZ_VSDQ01000409.1"/>
</dbReference>
<dbReference type="AlphaFoldDB" id="A0A5D0IL94"/>
<dbReference type="Gene3D" id="1.10.10.10">
    <property type="entry name" value="Winged helix-like DNA-binding domain superfamily/Winged helix DNA-binding domain"/>
    <property type="match status" value="1"/>
</dbReference>
<dbReference type="NCBIfam" id="TIGR00738">
    <property type="entry name" value="rrf2_super"/>
    <property type="match status" value="1"/>
</dbReference>
<dbReference type="GO" id="GO:0005829">
    <property type="term" value="C:cytosol"/>
    <property type="evidence" value="ECO:0007669"/>
    <property type="project" value="TreeGrafter"/>
</dbReference>
<reference evidence="1 2" key="1">
    <citation type="submission" date="2019-08" db="EMBL/GenBank/DDBJ databases">
        <title>Seonamhaeicola sediminis sp. nov., isolated from marine sediment.</title>
        <authorList>
            <person name="Cao W.R."/>
        </authorList>
    </citation>
    <scope>NUCLEOTIDE SEQUENCE [LARGE SCALE GENOMIC DNA]</scope>
    <source>
        <strain evidence="1 2">B011</strain>
    </source>
</reference>
<proteinExistence type="predicted"/>
<evidence type="ECO:0000313" key="1">
    <source>
        <dbReference type="EMBL" id="TYA84334.1"/>
    </source>
</evidence>
<organism evidence="1 2">
    <name type="scientific">Seonamhaeicola marinus</name>
    <dbReference type="NCBI Taxonomy" id="1912246"/>
    <lineage>
        <taxon>Bacteria</taxon>
        <taxon>Pseudomonadati</taxon>
        <taxon>Bacteroidota</taxon>
        <taxon>Flavobacteriia</taxon>
        <taxon>Flavobacteriales</taxon>
        <taxon>Flavobacteriaceae</taxon>
    </lineage>
</organism>
<dbReference type="InterPro" id="IPR036388">
    <property type="entry name" value="WH-like_DNA-bd_sf"/>
</dbReference>
<gene>
    <name evidence="1" type="ORF">FUA24_06720</name>
</gene>
<evidence type="ECO:0000313" key="2">
    <source>
        <dbReference type="Proteomes" id="UP000323930"/>
    </source>
</evidence>
<dbReference type="PANTHER" id="PTHR33221:SF15">
    <property type="entry name" value="HTH-TYPE TRANSCRIPTIONAL REGULATOR YWGB-RELATED"/>
    <property type="match status" value="1"/>
</dbReference>
<accession>A0A5D0IL94</accession>
<sequence>MFSKSCEYGLRAVIFIAEQSVINNKVGLKAIAEAVDSPEAFTAKILQQLTRTNIITSIKGPYGGFFMEKEKLEKVKLSEIVSVLDGDNVYTGCGLGLSQCDAKNPCPLHHKFVEIRRNLKEMLEGNTIYDLLYSNGVENKFWLKR</sequence>